<feature type="domain" description="UspA" evidence="1">
    <location>
        <begin position="159"/>
        <end position="279"/>
    </location>
</feature>
<dbReference type="CDD" id="cd00293">
    <property type="entry name" value="USP-like"/>
    <property type="match status" value="1"/>
</dbReference>
<dbReference type="SUPFAM" id="SSF52402">
    <property type="entry name" value="Adenine nucleotide alpha hydrolases-like"/>
    <property type="match status" value="2"/>
</dbReference>
<accession>A0A2G9CFB6</accession>
<proteinExistence type="predicted"/>
<dbReference type="RefSeq" id="WP_099859596.1">
    <property type="nucleotide sequence ID" value="NZ_PEOG01000005.1"/>
</dbReference>
<dbReference type="Proteomes" id="UP000231501">
    <property type="component" value="Unassembled WGS sequence"/>
</dbReference>
<evidence type="ECO:0000313" key="2">
    <source>
        <dbReference type="EMBL" id="PIM55123.1"/>
    </source>
</evidence>
<reference evidence="2 3" key="1">
    <citation type="submission" date="2017-11" db="EMBL/GenBank/DDBJ databases">
        <title>Draft genome sequence of Mitsuaria sp. HWN-4.</title>
        <authorList>
            <person name="Gundlapally S.R."/>
        </authorList>
    </citation>
    <scope>NUCLEOTIDE SEQUENCE [LARGE SCALE GENOMIC DNA]</scope>
    <source>
        <strain evidence="2 3">HWN-4</strain>
    </source>
</reference>
<dbReference type="Pfam" id="PF00582">
    <property type="entry name" value="Usp"/>
    <property type="match status" value="1"/>
</dbReference>
<dbReference type="EMBL" id="PEOG01000005">
    <property type="protein sequence ID" value="PIM55123.1"/>
    <property type="molecule type" value="Genomic_DNA"/>
</dbReference>
<dbReference type="InterPro" id="IPR006016">
    <property type="entry name" value="UspA"/>
</dbReference>
<sequence length="281" mass="30239">MNADAGGWRSIAVHVDLGIAAERCIDAALLLARWFDAGVTGVSASARSPGIEAGTPSSLRWRASMDAWSVDHATMSERFRARCDATGVRCGDVAPYAGQTSAALVLASHAADVLVVTQPVASSRGGPLTFDDLEVVLRLAARPVLILPSTRSEPLSVGNVLIGWDGSGACARAVADALPLLRRAGKVQVMQLICLEAARTGPADWWPPVRDWLRRQGVTAENRSVMLTTRPERQLLRLAELLEPTLVVMGAYGQETWRAPWIGRTTRFMLETSPVPLLMSH</sequence>
<protein>
    <recommendedName>
        <fullName evidence="1">UspA domain-containing protein</fullName>
    </recommendedName>
</protein>
<name>A0A2G9CFB6_9BURK</name>
<dbReference type="OrthoDB" id="9804721at2"/>
<evidence type="ECO:0000259" key="1">
    <source>
        <dbReference type="Pfam" id="PF00582"/>
    </source>
</evidence>
<gene>
    <name evidence="2" type="ORF">CS062_00910</name>
</gene>
<keyword evidence="3" id="KW-1185">Reference proteome</keyword>
<dbReference type="Gene3D" id="3.40.50.12370">
    <property type="match status" value="1"/>
</dbReference>
<dbReference type="AlphaFoldDB" id="A0A2G9CFB6"/>
<comment type="caution">
    <text evidence="2">The sequence shown here is derived from an EMBL/GenBank/DDBJ whole genome shotgun (WGS) entry which is preliminary data.</text>
</comment>
<evidence type="ECO:0000313" key="3">
    <source>
        <dbReference type="Proteomes" id="UP000231501"/>
    </source>
</evidence>
<organism evidence="2 3">
    <name type="scientific">Roseateles chitinivorans</name>
    <dbReference type="NCBI Taxonomy" id="2917965"/>
    <lineage>
        <taxon>Bacteria</taxon>
        <taxon>Pseudomonadati</taxon>
        <taxon>Pseudomonadota</taxon>
        <taxon>Betaproteobacteria</taxon>
        <taxon>Burkholderiales</taxon>
        <taxon>Sphaerotilaceae</taxon>
        <taxon>Roseateles</taxon>
    </lineage>
</organism>